<name>A0AAN6I4K5_PICAN</name>
<keyword evidence="3 7" id="KW-0853">WD repeat</keyword>
<dbReference type="RefSeq" id="XP_043058404.1">
    <property type="nucleotide sequence ID" value="XM_043205024.1"/>
</dbReference>
<dbReference type="PROSITE" id="PS50082">
    <property type="entry name" value="WD_REPEATS_2"/>
    <property type="match status" value="1"/>
</dbReference>
<dbReference type="Gene3D" id="2.130.10.10">
    <property type="entry name" value="YVTN repeat-like/Quinoprotein amine dehydrogenase"/>
    <property type="match status" value="3"/>
</dbReference>
<dbReference type="InterPro" id="IPR051973">
    <property type="entry name" value="tRNA_Anticodon_Mtase-Reg"/>
</dbReference>
<keyword evidence="4" id="KW-0819">tRNA processing</keyword>
<evidence type="ECO:0000313" key="9">
    <source>
        <dbReference type="Proteomes" id="UP001196530"/>
    </source>
</evidence>
<dbReference type="GeneID" id="66128388"/>
<evidence type="ECO:0000256" key="5">
    <source>
        <dbReference type="ARBA" id="ARBA00022737"/>
    </source>
</evidence>
<organism evidence="8 9">
    <name type="scientific">Pichia angusta</name>
    <name type="common">Yeast</name>
    <name type="synonym">Hansenula polymorpha</name>
    <dbReference type="NCBI Taxonomy" id="870730"/>
    <lineage>
        <taxon>Eukaryota</taxon>
        <taxon>Fungi</taxon>
        <taxon>Dikarya</taxon>
        <taxon>Ascomycota</taxon>
        <taxon>Saccharomycotina</taxon>
        <taxon>Pichiomycetes</taxon>
        <taxon>Pichiales</taxon>
        <taxon>Pichiaceae</taxon>
        <taxon>Ogataea</taxon>
    </lineage>
</organism>
<comment type="subcellular location">
    <subcellularLocation>
        <location evidence="1">Cytoplasm</location>
    </subcellularLocation>
</comment>
<dbReference type="InterPro" id="IPR011047">
    <property type="entry name" value="Quinoprotein_ADH-like_sf"/>
</dbReference>
<dbReference type="AlphaFoldDB" id="A0AAN6I4K5"/>
<dbReference type="InterPro" id="IPR036322">
    <property type="entry name" value="WD40_repeat_dom_sf"/>
</dbReference>
<dbReference type="PROSITE" id="PS00678">
    <property type="entry name" value="WD_REPEATS_1"/>
    <property type="match status" value="1"/>
</dbReference>
<evidence type="ECO:0000256" key="3">
    <source>
        <dbReference type="ARBA" id="ARBA00022574"/>
    </source>
</evidence>
<reference evidence="8" key="1">
    <citation type="journal article" date="2021" name="G3 (Bethesda)">
        <title>Genomic diversity, chromosomal rearrangements, and interspecies hybridization in the ogataea polymorpha species complex.</title>
        <authorList>
            <person name="Hanson S.J."/>
            <person name="Cinneide E.O."/>
            <person name="Salzberg L.I."/>
            <person name="Wolfe K.H."/>
            <person name="McGowan J."/>
            <person name="Fitzpatrick D.A."/>
            <person name="Matlin K."/>
        </authorList>
    </citation>
    <scope>NUCLEOTIDE SEQUENCE</scope>
    <source>
        <strain evidence="8">61-244</strain>
    </source>
</reference>
<feature type="repeat" description="WD" evidence="7">
    <location>
        <begin position="176"/>
        <end position="217"/>
    </location>
</feature>
<dbReference type="SMART" id="SM00320">
    <property type="entry name" value="WD40"/>
    <property type="match status" value="7"/>
</dbReference>
<dbReference type="GO" id="GO:0005737">
    <property type="term" value="C:cytoplasm"/>
    <property type="evidence" value="ECO:0007669"/>
    <property type="project" value="UniProtKB-SubCell"/>
</dbReference>
<dbReference type="GO" id="GO:0030488">
    <property type="term" value="P:tRNA methylation"/>
    <property type="evidence" value="ECO:0007669"/>
    <property type="project" value="TreeGrafter"/>
</dbReference>
<evidence type="ECO:0000256" key="4">
    <source>
        <dbReference type="ARBA" id="ARBA00022694"/>
    </source>
</evidence>
<protein>
    <submittedName>
        <fullName evidence="8">Uncharacterized protein</fullName>
    </submittedName>
</protein>
<dbReference type="InterPro" id="IPR019775">
    <property type="entry name" value="WD40_repeat_CS"/>
</dbReference>
<comment type="similarity">
    <text evidence="6">Belongs to the WD repeat WDR6 family.</text>
</comment>
<keyword evidence="5" id="KW-0677">Repeat</keyword>
<dbReference type="EMBL" id="JAHLUX010000009">
    <property type="protein sequence ID" value="KAG7816873.1"/>
    <property type="molecule type" value="Genomic_DNA"/>
</dbReference>
<proteinExistence type="inferred from homology"/>
<keyword evidence="2" id="KW-0963">Cytoplasm</keyword>
<accession>A0AAN6I4K5</accession>
<dbReference type="InterPro" id="IPR015943">
    <property type="entry name" value="WD40/YVTN_repeat-like_dom_sf"/>
</dbReference>
<dbReference type="Proteomes" id="UP001196530">
    <property type="component" value="Unassembled WGS sequence"/>
</dbReference>
<dbReference type="PANTHER" id="PTHR14344:SF3">
    <property type="entry name" value="WD REPEAT-CONTAINING PROTEIN 6"/>
    <property type="match status" value="1"/>
</dbReference>
<dbReference type="SUPFAM" id="SSF50978">
    <property type="entry name" value="WD40 repeat-like"/>
    <property type="match status" value="1"/>
</dbReference>
<evidence type="ECO:0000313" key="8">
    <source>
        <dbReference type="EMBL" id="KAG7816873.1"/>
    </source>
</evidence>
<dbReference type="Pfam" id="PF00400">
    <property type="entry name" value="WD40"/>
    <property type="match status" value="2"/>
</dbReference>
<evidence type="ECO:0000256" key="1">
    <source>
        <dbReference type="ARBA" id="ARBA00004496"/>
    </source>
</evidence>
<dbReference type="PROSITE" id="PS50294">
    <property type="entry name" value="WD_REPEATS_REGION"/>
    <property type="match status" value="1"/>
</dbReference>
<dbReference type="SUPFAM" id="SSF50998">
    <property type="entry name" value="Quinoprotein alcohol dehydrogenase-like"/>
    <property type="match status" value="1"/>
</dbReference>
<evidence type="ECO:0000256" key="6">
    <source>
        <dbReference type="ARBA" id="ARBA00038255"/>
    </source>
</evidence>
<evidence type="ECO:0000256" key="2">
    <source>
        <dbReference type="ARBA" id="ARBA00022490"/>
    </source>
</evidence>
<dbReference type="InterPro" id="IPR001680">
    <property type="entry name" value="WD40_rpt"/>
</dbReference>
<evidence type="ECO:0000256" key="7">
    <source>
        <dbReference type="PROSITE-ProRule" id="PRU00221"/>
    </source>
</evidence>
<gene>
    <name evidence="8" type="ORF">KL928_004337</name>
</gene>
<dbReference type="PANTHER" id="PTHR14344">
    <property type="entry name" value="WD REPEAT PROTEIN"/>
    <property type="match status" value="1"/>
</dbReference>
<comment type="caution">
    <text evidence="8">The sequence shown here is derived from an EMBL/GenBank/DDBJ whole genome shotgun (WGS) entry which is preliminary data.</text>
</comment>
<sequence length="968" mass="105815">MKSVCQVGPVCALTVFVDRFLFAGEGPNLVVYEIASGRQIACRPVFPRNKIHGISVFGPDLHSAQLCVWGGRSLAIFAWRQLLEGDFDQLTIGDWIKNAQFSLDGAVVYCLHSHNVVAAVDVARLRLLETRDCGEKSILYTGCLRVLPDRVLVCAGTVMDGILVWSYDDCQVVHRLRGHMGSIFGLCTSADGRWLVSCSDDRSIRVWDVCSGEQVATGWGHGSRIWWLRIYAEAEGEFGVLSGSEDLTCRTWRFEQGSAALEPVGVFETHTGRNVWSGAVCDALGLGFSGGADGAITVSDLAEPRREGAVSTAWTLAQIAEQTGAAFARDEIVKEYYDTGTELVAATSGGKVLRLRSGLWELVVADTRFEKFSLVRGFDTGVVLIANKTGDLLILQNGSMAEQKIRFERGVLSNVLTVTRDGRQFVLAESVLEEPLVLLEIAETGVVSERRLSKPAGKFAMSAFDVDVASGAVVVGSRFATLAAFPGDEQPAEPRVWRNFLKGDTVSSVEILDSASLETLVVMKDREYGVVRCAGQLQLLQTNRLQRGFLEGGYFENGDLVLYGFRSDTFFVWNETRQVELLRETCGGPHRQWSFRRGGRHGHRLFYTRSSSVHFRQTGARTAPETLRTGLHGREIRSVAACKTSTGHLLVTGSEDTTVRVSRLAADGSVVPLWCERQHGSGLQAVHFVNSEYFVSSSAREEVYLWKLCDEKYVRLQRTIRPRSSNPDTRVMDFDAVEVRQHGRVAGFLLASVYSDSSVRLWYYSYEENTFRLVVEDVYASCCVLRVRLVVLDAVYVVLAATNGCLAVYRAGDGDGVFGVCGGAVELVAVPPRAQKVPRLERLLINQQVHQSSIKAFDVAVDGHTALVVTGGDDNGMAVSTLDFAAVELATTYVASTASSTITAVVLCGAGRVLTTSVDQMVRVWRVPRLELETEQYTTVADTGCACVAGELVVVGGAGLEVFQVDIE</sequence>